<keyword evidence="2" id="KW-1185">Reference proteome</keyword>
<protein>
    <submittedName>
        <fullName evidence="1">DNA polymerase III subunit chi</fullName>
    </submittedName>
</protein>
<dbReference type="Pfam" id="PF04364">
    <property type="entry name" value="DNA_pol3_chi"/>
    <property type="match status" value="1"/>
</dbReference>
<dbReference type="AlphaFoldDB" id="A0A506UJ87"/>
<name>A0A506UJ87_9HYPH</name>
<comment type="caution">
    <text evidence="1">The sequence shown here is derived from an EMBL/GenBank/DDBJ whole genome shotgun (WGS) entry which is preliminary data.</text>
</comment>
<organism evidence="1 2">
    <name type="scientific">Martelella alba</name>
    <dbReference type="NCBI Taxonomy" id="2590451"/>
    <lineage>
        <taxon>Bacteria</taxon>
        <taxon>Pseudomonadati</taxon>
        <taxon>Pseudomonadota</taxon>
        <taxon>Alphaproteobacteria</taxon>
        <taxon>Hyphomicrobiales</taxon>
        <taxon>Aurantimonadaceae</taxon>
        <taxon>Martelella</taxon>
    </lineage>
</organism>
<evidence type="ECO:0000313" key="2">
    <source>
        <dbReference type="Proteomes" id="UP000318801"/>
    </source>
</evidence>
<dbReference type="GO" id="GO:0003677">
    <property type="term" value="F:DNA binding"/>
    <property type="evidence" value="ECO:0007669"/>
    <property type="project" value="InterPro"/>
</dbReference>
<proteinExistence type="predicted"/>
<dbReference type="PANTHER" id="PTHR38767:SF1">
    <property type="entry name" value="DNA POLYMERASE III SUBUNIT CHI"/>
    <property type="match status" value="1"/>
</dbReference>
<dbReference type="PANTHER" id="PTHR38767">
    <property type="entry name" value="DNA POLYMERASE III SUBUNIT CHI"/>
    <property type="match status" value="1"/>
</dbReference>
<gene>
    <name evidence="1" type="ORF">FJU08_02210</name>
</gene>
<dbReference type="NCBIfam" id="NF004347">
    <property type="entry name" value="PRK05728.1-4"/>
    <property type="match status" value="1"/>
</dbReference>
<dbReference type="GO" id="GO:0032298">
    <property type="term" value="P:positive regulation of DNA-templated DNA replication initiation"/>
    <property type="evidence" value="ECO:0007669"/>
    <property type="project" value="TreeGrafter"/>
</dbReference>
<dbReference type="RefSeq" id="WP_141147332.1">
    <property type="nucleotide sequence ID" value="NZ_VHLG01000001.1"/>
</dbReference>
<accession>A0A506UJ87</accession>
<dbReference type="GO" id="GO:0006260">
    <property type="term" value="P:DNA replication"/>
    <property type="evidence" value="ECO:0007669"/>
    <property type="project" value="InterPro"/>
</dbReference>
<dbReference type="OrthoDB" id="9795973at2"/>
<dbReference type="GO" id="GO:0003887">
    <property type="term" value="F:DNA-directed DNA polymerase activity"/>
    <property type="evidence" value="ECO:0007669"/>
    <property type="project" value="InterPro"/>
</dbReference>
<dbReference type="SUPFAM" id="SSF102400">
    <property type="entry name" value="DNA polymerase III chi subunit"/>
    <property type="match status" value="1"/>
</dbReference>
<dbReference type="Proteomes" id="UP000318801">
    <property type="component" value="Unassembled WGS sequence"/>
</dbReference>
<reference evidence="1 2" key="1">
    <citation type="submission" date="2019-06" db="EMBL/GenBank/DDBJ databases">
        <authorList>
            <person name="Li M."/>
        </authorList>
    </citation>
    <scope>NUCLEOTIDE SEQUENCE [LARGE SCALE GENOMIC DNA]</scope>
    <source>
        <strain evidence="1 2">BGMRC2036</strain>
    </source>
</reference>
<dbReference type="InterPro" id="IPR036768">
    <property type="entry name" value="PolIII_chi_sf"/>
</dbReference>
<dbReference type="EMBL" id="VHLG01000001">
    <property type="protein sequence ID" value="TPW33394.1"/>
    <property type="molecule type" value="Genomic_DNA"/>
</dbReference>
<dbReference type="InterPro" id="IPR007459">
    <property type="entry name" value="DNA_pol3_chi"/>
</dbReference>
<sequence>MTEVLFYHLTETRCDDALPPLIEKSIERGWRIGLKLKDDESCEHFDGLLWTYSDTSFLPHGRDDEEDCQGEPILLTTGSENRNQADIRFFVGGATVDPVEGYQRVVVMFDGHDNDELMLARSEWKRLRDEGHALTYWQQGMDGRWSKKA</sequence>
<dbReference type="Gene3D" id="3.40.50.10110">
    <property type="entry name" value="DNA polymerase III subunit chi"/>
    <property type="match status" value="1"/>
</dbReference>
<evidence type="ECO:0000313" key="1">
    <source>
        <dbReference type="EMBL" id="TPW33394.1"/>
    </source>
</evidence>